<organism evidence="11 12">
    <name type="scientific">Strongylocentrotus purpuratus</name>
    <name type="common">Purple sea urchin</name>
    <dbReference type="NCBI Taxonomy" id="7668"/>
    <lineage>
        <taxon>Eukaryota</taxon>
        <taxon>Metazoa</taxon>
        <taxon>Echinodermata</taxon>
        <taxon>Eleutherozoa</taxon>
        <taxon>Echinozoa</taxon>
        <taxon>Echinoidea</taxon>
        <taxon>Euechinoidea</taxon>
        <taxon>Echinacea</taxon>
        <taxon>Camarodonta</taxon>
        <taxon>Echinidea</taxon>
        <taxon>Strongylocentrotidae</taxon>
        <taxon>Strongylocentrotus</taxon>
    </lineage>
</organism>
<reference evidence="12" key="1">
    <citation type="submission" date="2015-02" db="EMBL/GenBank/DDBJ databases">
        <title>Genome sequencing for Strongylocentrotus purpuratus.</title>
        <authorList>
            <person name="Murali S."/>
            <person name="Liu Y."/>
            <person name="Vee V."/>
            <person name="English A."/>
            <person name="Wang M."/>
            <person name="Skinner E."/>
            <person name="Han Y."/>
            <person name="Muzny D.M."/>
            <person name="Worley K.C."/>
            <person name="Gibbs R.A."/>
        </authorList>
    </citation>
    <scope>NUCLEOTIDE SEQUENCE</scope>
</reference>
<dbReference type="EnsemblMetazoa" id="XM_011681285">
    <property type="protein sequence ID" value="XP_011679587"/>
    <property type="gene ID" value="LOC752414"/>
</dbReference>
<comment type="similarity">
    <text evidence="9">Belongs to the peptidase C1 family.</text>
</comment>
<evidence type="ECO:0000256" key="8">
    <source>
        <dbReference type="ARBA" id="ARBA00022807"/>
    </source>
</evidence>
<dbReference type="Proteomes" id="UP000007110">
    <property type="component" value="Unassembled WGS sequence"/>
</dbReference>
<dbReference type="PANTHER" id="PTHR10363">
    <property type="entry name" value="BLEOMYCIN HYDROLASE"/>
    <property type="match status" value="1"/>
</dbReference>
<dbReference type="AlphaFoldDB" id="A0A7M7LTS4"/>
<sequence length="458" mass="51911">MAEISGEQIVGLTKAFYSDPKNLLAQNAATSHDPLDFCIHHGATGQNLHVYTHKVAEVKPMSNQRSSGRCWMFACLNAMRVPFMRKLNIEEFEFSQNHLFFWDKIERSNYFLTSMVEIFKKGEPVEGRLVSFMLTNPVNDGGQWDMLVNLVNKYGVMPKKCFPEAHSSGASRRLNITLTTKLRDYAKALRDMVEKKASDADIEAKIKEQLSEVFRVTSICLGIPPTTFTWEYYDKTKTYQTVGPITPKDFYLEHVKPVFNMDDKVCIVNDPRPKKYEEMYTVEYLGNMVGGQKTLYNNQPIDVLKSTTLKSIQNGEPVWFGCDVGKFSTRKTGMLDIKSVDYELVFGIQSLQLDKAERLLYGESLMTHAMVFTGVGTDGAETETKTTKWRVENSWGEDVGEKGYLVMADDWFSEFVYEVVVDKSYVPAEVLAVLTKEPVVLPPWDPMGSLAHAGSSKL</sequence>
<evidence type="ECO:0000256" key="4">
    <source>
        <dbReference type="ARBA" id="ARBA00022227"/>
    </source>
</evidence>
<evidence type="ECO:0000256" key="6">
    <source>
        <dbReference type="ARBA" id="ARBA00022670"/>
    </source>
</evidence>
<dbReference type="GO" id="GO:0009636">
    <property type="term" value="P:response to toxic substance"/>
    <property type="evidence" value="ECO:0000318"/>
    <property type="project" value="GO_Central"/>
</dbReference>
<dbReference type="EC" id="3.4.22.40" evidence="3 9"/>
<dbReference type="SUPFAM" id="SSF54001">
    <property type="entry name" value="Cysteine proteinases"/>
    <property type="match status" value="1"/>
</dbReference>
<dbReference type="GO" id="GO:0004177">
    <property type="term" value="F:aminopeptidase activity"/>
    <property type="evidence" value="ECO:0000318"/>
    <property type="project" value="GO_Central"/>
</dbReference>
<proteinExistence type="inferred from homology"/>
<dbReference type="OrthoDB" id="2666448at2759"/>
<keyword evidence="6 9" id="KW-0645">Protease</keyword>
<dbReference type="GO" id="GO:0043418">
    <property type="term" value="P:homocysteine catabolic process"/>
    <property type="evidence" value="ECO:0000318"/>
    <property type="project" value="GO_Central"/>
</dbReference>
<feature type="active site" evidence="10">
    <location>
        <position position="70"/>
    </location>
</feature>
<dbReference type="Gene3D" id="3.90.70.10">
    <property type="entry name" value="Cysteine proteinases"/>
    <property type="match status" value="1"/>
</dbReference>
<dbReference type="PROSITE" id="PS00139">
    <property type="entry name" value="THIOL_PROTEASE_CYS"/>
    <property type="match status" value="1"/>
</dbReference>
<comment type="subcellular location">
    <subcellularLocation>
        <location evidence="2 9">Cytoplasm</location>
    </subcellularLocation>
</comment>
<evidence type="ECO:0000256" key="5">
    <source>
        <dbReference type="ARBA" id="ARBA00022490"/>
    </source>
</evidence>
<dbReference type="PANTHER" id="PTHR10363:SF2">
    <property type="entry name" value="BLEOMYCIN HYDROLASE"/>
    <property type="match status" value="1"/>
</dbReference>
<keyword evidence="8 9" id="KW-0788">Thiol protease</keyword>
<comment type="catalytic activity">
    <reaction evidence="1 9">
        <text>Inactivates bleomycin B2 (a cytotoxic glycometallopeptide) by hydrolysis of a carboxyamide bond of beta-aminoalanine, but also shows general aminopeptidase activity. The specificity varies somewhat with source, but amino acid arylamides of Met, Leu and Ala are preferred.</text>
        <dbReference type="EC" id="3.4.22.40"/>
    </reaction>
</comment>
<dbReference type="GO" id="GO:0008234">
    <property type="term" value="F:cysteine-type peptidase activity"/>
    <property type="evidence" value="ECO:0000318"/>
    <property type="project" value="GO_Central"/>
</dbReference>
<dbReference type="InParanoid" id="A0A7M7LTS4"/>
<evidence type="ECO:0000256" key="10">
    <source>
        <dbReference type="PIRSR" id="PIRSR005700-1"/>
    </source>
</evidence>
<protein>
    <recommendedName>
        <fullName evidence="4 9">Bleomycin hydrolase</fullName>
        <ecNumber evidence="3 9">3.4.22.40</ecNumber>
    </recommendedName>
</protein>
<evidence type="ECO:0000256" key="1">
    <source>
        <dbReference type="ARBA" id="ARBA00000423"/>
    </source>
</evidence>
<keyword evidence="7 9" id="KW-0378">Hydrolase</keyword>
<dbReference type="InterPro" id="IPR000169">
    <property type="entry name" value="Pept_cys_AS"/>
</dbReference>
<dbReference type="GO" id="GO:0006508">
    <property type="term" value="P:proteolysis"/>
    <property type="evidence" value="ECO:0007669"/>
    <property type="project" value="UniProtKB-KW"/>
</dbReference>
<dbReference type="GO" id="GO:0005737">
    <property type="term" value="C:cytoplasm"/>
    <property type="evidence" value="ECO:0000318"/>
    <property type="project" value="GO_Central"/>
</dbReference>
<evidence type="ECO:0000256" key="7">
    <source>
        <dbReference type="ARBA" id="ARBA00022801"/>
    </source>
</evidence>
<evidence type="ECO:0000256" key="9">
    <source>
        <dbReference type="PIRNR" id="PIRNR005700"/>
    </source>
</evidence>
<evidence type="ECO:0000256" key="3">
    <source>
        <dbReference type="ARBA" id="ARBA00012465"/>
    </source>
</evidence>
<dbReference type="GO" id="GO:0070005">
    <property type="term" value="F:cysteine-type aminopeptidase activity"/>
    <property type="evidence" value="ECO:0007669"/>
    <property type="project" value="InterPro"/>
</dbReference>
<dbReference type="RefSeq" id="XP_011679587.2">
    <property type="nucleotide sequence ID" value="XM_011681285.2"/>
</dbReference>
<dbReference type="InterPro" id="IPR004134">
    <property type="entry name" value="Peptidase_C1B"/>
</dbReference>
<feature type="active site" evidence="10">
    <location>
        <position position="368"/>
    </location>
</feature>
<feature type="active site" evidence="10">
    <location>
        <position position="393"/>
    </location>
</feature>
<dbReference type="GeneID" id="752414"/>
<name>A0A7M7LTS4_STRPU</name>
<evidence type="ECO:0000313" key="12">
    <source>
        <dbReference type="Proteomes" id="UP000007110"/>
    </source>
</evidence>
<reference evidence="11" key="2">
    <citation type="submission" date="2021-01" db="UniProtKB">
        <authorList>
            <consortium name="EnsemblMetazoa"/>
        </authorList>
    </citation>
    <scope>IDENTIFICATION</scope>
</reference>
<evidence type="ECO:0000313" key="11">
    <source>
        <dbReference type="EnsemblMetazoa" id="XP_011679587"/>
    </source>
</evidence>
<dbReference type="Pfam" id="PF03051">
    <property type="entry name" value="Peptidase_C1_2"/>
    <property type="match status" value="1"/>
</dbReference>
<dbReference type="PIRSF" id="PIRSF005700">
    <property type="entry name" value="PepC"/>
    <property type="match status" value="1"/>
</dbReference>
<dbReference type="OMA" id="DDGGWWQ"/>
<dbReference type="KEGG" id="spu:752414"/>
<keyword evidence="12" id="KW-1185">Reference proteome</keyword>
<dbReference type="GO" id="GO:0004197">
    <property type="term" value="F:cysteine-type endopeptidase activity"/>
    <property type="evidence" value="ECO:0007669"/>
    <property type="project" value="UniProtKB-EC"/>
</dbReference>
<accession>A0A7M7LTS4</accession>
<dbReference type="FunFam" id="3.90.70.10:FF:000021">
    <property type="entry name" value="Bleomycin hydrolase"/>
    <property type="match status" value="1"/>
</dbReference>
<dbReference type="InterPro" id="IPR038765">
    <property type="entry name" value="Papain-like_cys_pep_sf"/>
</dbReference>
<evidence type="ECO:0000256" key="2">
    <source>
        <dbReference type="ARBA" id="ARBA00004496"/>
    </source>
</evidence>
<keyword evidence="5 9" id="KW-0963">Cytoplasm</keyword>
<dbReference type="CDD" id="cd00585">
    <property type="entry name" value="Peptidase_C1B"/>
    <property type="match status" value="1"/>
</dbReference>